<dbReference type="Proteomes" id="UP000186040">
    <property type="component" value="Unassembled WGS sequence"/>
</dbReference>
<evidence type="ECO:0000313" key="1">
    <source>
        <dbReference type="EMBL" id="OLR94384.1"/>
    </source>
</evidence>
<proteinExistence type="predicted"/>
<gene>
    <name evidence="1" type="ORF">BJP25_11520</name>
</gene>
<evidence type="ECO:0000313" key="2">
    <source>
        <dbReference type="Proteomes" id="UP000186040"/>
    </source>
</evidence>
<sequence length="122" mass="13484">MHRMVDIVITVGGSDPSLVDEDARQLHAELEPLPAQDVRFAPAEPAPGGAKGLDAASVTTIIVALASSPVLRQLGLVLRDWVNRDQHRKLVARRGEDEVEIVGRLDAEQEKLVEEFFRRQVE</sequence>
<organism evidence="1 2">
    <name type="scientific">Actinokineospora bangkokensis</name>
    <dbReference type="NCBI Taxonomy" id="1193682"/>
    <lineage>
        <taxon>Bacteria</taxon>
        <taxon>Bacillati</taxon>
        <taxon>Actinomycetota</taxon>
        <taxon>Actinomycetes</taxon>
        <taxon>Pseudonocardiales</taxon>
        <taxon>Pseudonocardiaceae</taxon>
        <taxon>Actinokineospora</taxon>
    </lineage>
</organism>
<name>A0A1Q9LQV8_9PSEU</name>
<keyword evidence="2" id="KW-1185">Reference proteome</keyword>
<reference evidence="1 2" key="1">
    <citation type="submission" date="2016-10" db="EMBL/GenBank/DDBJ databases">
        <title>The Draft Genome Sequence of Actinokineospora bangkokensis 44EHWT reveals the biosynthetic pathway of antifungal compounds Thailandins with unusual extender unit butylmalonyl-CoA.</title>
        <authorList>
            <person name="Greule A."/>
            <person name="Intra B."/>
            <person name="Flemming S."/>
            <person name="Rommel M.G."/>
            <person name="Panbangred W."/>
            <person name="Bechthold A."/>
        </authorList>
    </citation>
    <scope>NUCLEOTIDE SEQUENCE [LARGE SCALE GENOMIC DNA]</scope>
    <source>
        <strain evidence="1 2">44EHW</strain>
    </source>
</reference>
<dbReference type="EMBL" id="MKQR01000007">
    <property type="protein sequence ID" value="OLR94384.1"/>
    <property type="molecule type" value="Genomic_DNA"/>
</dbReference>
<comment type="caution">
    <text evidence="1">The sequence shown here is derived from an EMBL/GenBank/DDBJ whole genome shotgun (WGS) entry which is preliminary data.</text>
</comment>
<accession>A0A1Q9LQV8</accession>
<protein>
    <submittedName>
        <fullName evidence="1">Uncharacterized protein</fullName>
    </submittedName>
</protein>
<dbReference type="AlphaFoldDB" id="A0A1Q9LQV8"/>